<keyword evidence="3" id="KW-0808">Transferase</keyword>
<keyword evidence="4" id="KW-0547">Nucleotide-binding</keyword>
<evidence type="ECO:0000313" key="10">
    <source>
        <dbReference type="Proteomes" id="UP000095283"/>
    </source>
</evidence>
<evidence type="ECO:0000256" key="7">
    <source>
        <dbReference type="ARBA" id="ARBA00047899"/>
    </source>
</evidence>
<name>A0A1I7X761_HETBA</name>
<evidence type="ECO:0000256" key="8">
    <source>
        <dbReference type="ARBA" id="ARBA00048679"/>
    </source>
</evidence>
<proteinExistence type="predicted"/>
<evidence type="ECO:0000256" key="2">
    <source>
        <dbReference type="ARBA" id="ARBA00022527"/>
    </source>
</evidence>
<evidence type="ECO:0000256" key="3">
    <source>
        <dbReference type="ARBA" id="ARBA00022679"/>
    </source>
</evidence>
<evidence type="ECO:0000313" key="11">
    <source>
        <dbReference type="WBParaSite" id="Hba_13230"/>
    </source>
</evidence>
<organism evidence="10 11">
    <name type="scientific">Heterorhabditis bacteriophora</name>
    <name type="common">Entomopathogenic nematode worm</name>
    <dbReference type="NCBI Taxonomy" id="37862"/>
    <lineage>
        <taxon>Eukaryota</taxon>
        <taxon>Metazoa</taxon>
        <taxon>Ecdysozoa</taxon>
        <taxon>Nematoda</taxon>
        <taxon>Chromadorea</taxon>
        <taxon>Rhabditida</taxon>
        <taxon>Rhabditina</taxon>
        <taxon>Rhabditomorpha</taxon>
        <taxon>Strongyloidea</taxon>
        <taxon>Heterorhabditidae</taxon>
        <taxon>Heterorhabditis</taxon>
    </lineage>
</organism>
<dbReference type="Proteomes" id="UP000095283">
    <property type="component" value="Unplaced"/>
</dbReference>
<dbReference type="WBParaSite" id="Hba_13230">
    <property type="protein sequence ID" value="Hba_13230"/>
    <property type="gene ID" value="Hba_13230"/>
</dbReference>
<keyword evidence="6" id="KW-0067">ATP-binding</keyword>
<dbReference type="EC" id="2.7.11.1" evidence="1"/>
<evidence type="ECO:0000256" key="9">
    <source>
        <dbReference type="SAM" id="MobiDB-lite"/>
    </source>
</evidence>
<dbReference type="GO" id="GO:0004674">
    <property type="term" value="F:protein serine/threonine kinase activity"/>
    <property type="evidence" value="ECO:0007669"/>
    <property type="project" value="UniProtKB-KW"/>
</dbReference>
<evidence type="ECO:0000256" key="6">
    <source>
        <dbReference type="ARBA" id="ARBA00022840"/>
    </source>
</evidence>
<sequence>MQSSGGPGGNKRLPIPNSMRGDCLLEGENRTLIPVGDVSLEGSDKDVGSTRPSSPTPPIRGEKNIRDDMATLRKSKFSTLRSAKLISREQEEYNKENNMYEQMSGYKRLRQMHHKEMQQLEEKCGNDVELLRVRLDKELEQLQAGYGKERQRVKNAHQSEIEKKRKEIEDGEKKLRKQILSRQSHEMRAFSALQLKEYKHNKELAKSEQKRKIALLASQYENQIENMVQEKTVCFSKS</sequence>
<protein>
    <recommendedName>
        <fullName evidence="1">non-specific serine/threonine protein kinase</fullName>
        <ecNumber evidence="1">2.7.11.1</ecNumber>
    </recommendedName>
</protein>
<keyword evidence="2" id="KW-0723">Serine/threonine-protein kinase</keyword>
<keyword evidence="5" id="KW-0418">Kinase</keyword>
<dbReference type="PANTHER" id="PTHR47167:SF4">
    <property type="entry name" value="SERINE_THREONINE-PROTEIN KINASE TAO"/>
    <property type="match status" value="1"/>
</dbReference>
<dbReference type="AlphaFoldDB" id="A0A1I7X761"/>
<evidence type="ECO:0000256" key="5">
    <source>
        <dbReference type="ARBA" id="ARBA00022777"/>
    </source>
</evidence>
<dbReference type="GO" id="GO:0005737">
    <property type="term" value="C:cytoplasm"/>
    <property type="evidence" value="ECO:0007669"/>
    <property type="project" value="TreeGrafter"/>
</dbReference>
<evidence type="ECO:0000256" key="1">
    <source>
        <dbReference type="ARBA" id="ARBA00012513"/>
    </source>
</evidence>
<reference evidence="11" key="1">
    <citation type="submission" date="2016-11" db="UniProtKB">
        <authorList>
            <consortium name="WormBaseParasite"/>
        </authorList>
    </citation>
    <scope>IDENTIFICATION</scope>
</reference>
<evidence type="ECO:0000256" key="4">
    <source>
        <dbReference type="ARBA" id="ARBA00022741"/>
    </source>
</evidence>
<comment type="catalytic activity">
    <reaction evidence="8">
        <text>L-seryl-[protein] + ATP = O-phospho-L-seryl-[protein] + ADP + H(+)</text>
        <dbReference type="Rhea" id="RHEA:17989"/>
        <dbReference type="Rhea" id="RHEA-COMP:9863"/>
        <dbReference type="Rhea" id="RHEA-COMP:11604"/>
        <dbReference type="ChEBI" id="CHEBI:15378"/>
        <dbReference type="ChEBI" id="CHEBI:29999"/>
        <dbReference type="ChEBI" id="CHEBI:30616"/>
        <dbReference type="ChEBI" id="CHEBI:83421"/>
        <dbReference type="ChEBI" id="CHEBI:456216"/>
        <dbReference type="EC" id="2.7.11.1"/>
    </reaction>
</comment>
<dbReference type="GO" id="GO:0005524">
    <property type="term" value="F:ATP binding"/>
    <property type="evidence" value="ECO:0007669"/>
    <property type="project" value="UniProtKB-KW"/>
</dbReference>
<dbReference type="InterPro" id="IPR051234">
    <property type="entry name" value="TAO_STE20_kinase"/>
</dbReference>
<keyword evidence="10" id="KW-1185">Reference proteome</keyword>
<feature type="region of interest" description="Disordered" evidence="9">
    <location>
        <begin position="1"/>
        <end position="65"/>
    </location>
</feature>
<accession>A0A1I7X761</accession>
<dbReference type="PANTHER" id="PTHR47167">
    <property type="entry name" value="SERINE/THREONINE-PROTEIN KINASE TAO1-LIKE PROTEIN"/>
    <property type="match status" value="1"/>
</dbReference>
<comment type="catalytic activity">
    <reaction evidence="7">
        <text>L-threonyl-[protein] + ATP = O-phospho-L-threonyl-[protein] + ADP + H(+)</text>
        <dbReference type="Rhea" id="RHEA:46608"/>
        <dbReference type="Rhea" id="RHEA-COMP:11060"/>
        <dbReference type="Rhea" id="RHEA-COMP:11605"/>
        <dbReference type="ChEBI" id="CHEBI:15378"/>
        <dbReference type="ChEBI" id="CHEBI:30013"/>
        <dbReference type="ChEBI" id="CHEBI:30616"/>
        <dbReference type="ChEBI" id="CHEBI:61977"/>
        <dbReference type="ChEBI" id="CHEBI:456216"/>
        <dbReference type="EC" id="2.7.11.1"/>
    </reaction>
</comment>